<sequence length="112" mass="12743">MREQDIQNAIRAAVEHDGHVVFRINTGKVLTKDDRWFMTGVPNGHPDLYGFRKTDNQVFYIEVKTATGRPRKDQIFFHQALSNRGVIHGIARSSEDALKIINEGLVGYGFDE</sequence>
<dbReference type="GO" id="GO:0016788">
    <property type="term" value="F:hydrolase activity, acting on ester bonds"/>
    <property type="evidence" value="ECO:0007669"/>
    <property type="project" value="InterPro"/>
</dbReference>
<dbReference type="SMART" id="SM00990">
    <property type="entry name" value="VRR_NUC"/>
    <property type="match status" value="1"/>
</dbReference>
<dbReference type="GO" id="GO:0004518">
    <property type="term" value="F:nuclease activity"/>
    <property type="evidence" value="ECO:0007669"/>
    <property type="project" value="UniProtKB-KW"/>
</dbReference>
<dbReference type="Pfam" id="PF08774">
    <property type="entry name" value="VRR_NUC"/>
    <property type="match status" value="1"/>
</dbReference>
<dbReference type="AlphaFoldDB" id="C5R850"/>
<dbReference type="InterPro" id="IPR014883">
    <property type="entry name" value="VRR_NUC"/>
</dbReference>
<keyword evidence="6" id="KW-1185">Reference proteome</keyword>
<dbReference type="GO" id="GO:0003676">
    <property type="term" value="F:nucleic acid binding"/>
    <property type="evidence" value="ECO:0007669"/>
    <property type="project" value="InterPro"/>
</dbReference>
<evidence type="ECO:0000256" key="3">
    <source>
        <dbReference type="ARBA" id="ARBA00022801"/>
    </source>
</evidence>
<dbReference type="RefSeq" id="WP_002829068.1">
    <property type="nucleotide sequence ID" value="NZ_GG697136.1"/>
</dbReference>
<dbReference type="Proteomes" id="UP000004528">
    <property type="component" value="Unassembled WGS sequence"/>
</dbReference>
<dbReference type="HOGENOM" id="CLU_148000_0_0_9"/>
<evidence type="ECO:0000313" key="5">
    <source>
        <dbReference type="EMBL" id="EER75634.1"/>
    </source>
</evidence>
<dbReference type="STRING" id="585506.HMPREF0877_0145"/>
<evidence type="ECO:0000256" key="2">
    <source>
        <dbReference type="ARBA" id="ARBA00022722"/>
    </source>
</evidence>
<dbReference type="OrthoDB" id="1697409at2"/>
<dbReference type="InterPro" id="IPR011856">
    <property type="entry name" value="tRNA_endonuc-like_dom_sf"/>
</dbReference>
<organism evidence="5 6">
    <name type="scientific">Weissella paramesenteroides ATCC 33313</name>
    <dbReference type="NCBI Taxonomy" id="585506"/>
    <lineage>
        <taxon>Bacteria</taxon>
        <taxon>Bacillati</taxon>
        <taxon>Bacillota</taxon>
        <taxon>Bacilli</taxon>
        <taxon>Lactobacillales</taxon>
        <taxon>Lactobacillaceae</taxon>
        <taxon>Weissella</taxon>
    </lineage>
</organism>
<gene>
    <name evidence="5" type="ORF">HMPREF0877_0145</name>
</gene>
<protein>
    <submittedName>
        <fullName evidence="5">VRR-NUC domain protein</fullName>
    </submittedName>
</protein>
<proteinExistence type="predicted"/>
<dbReference type="eggNOG" id="ENOG50305VC">
    <property type="taxonomic scope" value="Bacteria"/>
</dbReference>
<evidence type="ECO:0000256" key="1">
    <source>
        <dbReference type="ARBA" id="ARBA00001946"/>
    </source>
</evidence>
<keyword evidence="2" id="KW-0540">Nuclease</keyword>
<comment type="cofactor">
    <cofactor evidence="1">
        <name>Mg(2+)</name>
        <dbReference type="ChEBI" id="CHEBI:18420"/>
    </cofactor>
</comment>
<feature type="domain" description="VRR-NUC" evidence="4">
    <location>
        <begin position="1"/>
        <end position="95"/>
    </location>
</feature>
<keyword evidence="3" id="KW-0378">Hydrolase</keyword>
<dbReference type="Gene3D" id="3.40.1350.10">
    <property type="match status" value="1"/>
</dbReference>
<evidence type="ECO:0000259" key="4">
    <source>
        <dbReference type="SMART" id="SM00990"/>
    </source>
</evidence>
<dbReference type="EMBL" id="ACKU01000004">
    <property type="protein sequence ID" value="EER75634.1"/>
    <property type="molecule type" value="Genomic_DNA"/>
</dbReference>
<name>C5R850_WEIPA</name>
<evidence type="ECO:0000313" key="6">
    <source>
        <dbReference type="Proteomes" id="UP000004528"/>
    </source>
</evidence>
<reference evidence="5 6" key="1">
    <citation type="submission" date="2009-04" db="EMBL/GenBank/DDBJ databases">
        <authorList>
            <person name="Qin X."/>
            <person name="Bachman B."/>
            <person name="Battles P."/>
            <person name="Bell A."/>
            <person name="Bess C."/>
            <person name="Bickham C."/>
            <person name="Chaboub L."/>
            <person name="Chen D."/>
            <person name="Coyle M."/>
            <person name="Deiros D.R."/>
            <person name="Dinh H."/>
            <person name="Forbes L."/>
            <person name="Fowler G."/>
            <person name="Francisco L."/>
            <person name="Fu Q."/>
            <person name="Gubbala S."/>
            <person name="Hale W."/>
            <person name="Han Y."/>
            <person name="Hemphill L."/>
            <person name="Highlander S.K."/>
            <person name="Hirani K."/>
            <person name="Hogues M."/>
            <person name="Jackson L."/>
            <person name="Jakkamsetti A."/>
            <person name="Javaid M."/>
            <person name="Jiang H."/>
            <person name="Korchina V."/>
            <person name="Kovar C."/>
            <person name="Lara F."/>
            <person name="Lee S."/>
            <person name="Mata R."/>
            <person name="Mathew T."/>
            <person name="Moen C."/>
            <person name="Morales K."/>
            <person name="Munidasa M."/>
            <person name="Nazareth L."/>
            <person name="Ngo R."/>
            <person name="Nguyen L."/>
            <person name="Okwuonu G."/>
            <person name="Ongeri F."/>
            <person name="Patil S."/>
            <person name="Petrosino J."/>
            <person name="Pham C."/>
            <person name="Pham P."/>
            <person name="Pu L.-L."/>
            <person name="Puazo M."/>
            <person name="Raj R."/>
            <person name="Reid J."/>
            <person name="Rouhana J."/>
            <person name="Saada N."/>
            <person name="Shang Y."/>
            <person name="Simmons D."/>
            <person name="Thornton R."/>
            <person name="Warren J."/>
            <person name="Weissenberger G."/>
            <person name="Zhang J."/>
            <person name="Zhang L."/>
            <person name="Zhou C."/>
            <person name="Zhu D."/>
            <person name="Muzny D."/>
            <person name="Worley K."/>
            <person name="Gibbs R."/>
        </authorList>
    </citation>
    <scope>NUCLEOTIDE SEQUENCE [LARGE SCALE GENOMIC DNA]</scope>
    <source>
        <strain evidence="5 6">ATCC 33313</strain>
    </source>
</reference>
<accession>C5R850</accession>
<comment type="caution">
    <text evidence="5">The sequence shown here is derived from an EMBL/GenBank/DDBJ whole genome shotgun (WGS) entry which is preliminary data.</text>
</comment>